<evidence type="ECO:0000259" key="3">
    <source>
        <dbReference type="Pfam" id="PF13458"/>
    </source>
</evidence>
<dbReference type="OrthoDB" id="9783240at2"/>
<comment type="similarity">
    <text evidence="1">Belongs to the leucine-binding protein family.</text>
</comment>
<sequence length="391" mass="43271">MKVLLAILLVLVSLSFPQDVIKFGAAISLTGKLAKEGQLLKQGYELWKERVNALGGIKVGGKHYKVDVVYYDDQSDPVTSARLVERLIVEDGIKFILGPYGSAQVFSSAPIVEKYGAIMVQAGGASSDIYQKGYRNVFGLYTVAPNYGRDLVELATNLDRGAKRIAIIYEKDIFSQDAAEGALEHARRKGLNVVLYEGYPKQVQDLSSLMQKLRLLKPDIVIGSGHFQDAVLMVKQLKQFRINPRFLGLTVGPALPAFAEALGEDAEGIFGPVQWSTALNYRDPLFGNNREFVKLYRERFGSDPEYHVAGAVAAGIVFQKAIEKAGSVEVDKVRNALRKLKVETLFGVIGFDDTGKVVTKPMAVIQIQRGRQVTVYPFEEAKPIYPKPQWR</sequence>
<dbReference type="PANTHER" id="PTHR30483">
    <property type="entry name" value="LEUCINE-SPECIFIC-BINDING PROTEIN"/>
    <property type="match status" value="1"/>
</dbReference>
<dbReference type="InterPro" id="IPR028081">
    <property type="entry name" value="Leu-bd"/>
</dbReference>
<dbReference type="KEGG" id="hte:Hydth_0398"/>
<dbReference type="KEGG" id="hth:HTH_0399"/>
<evidence type="ECO:0000313" key="5">
    <source>
        <dbReference type="Proteomes" id="UP000002574"/>
    </source>
</evidence>
<dbReference type="STRING" id="608538.HTH_0399"/>
<dbReference type="AlphaFoldDB" id="D3DGB1"/>
<dbReference type="Proteomes" id="UP000002574">
    <property type="component" value="Chromosome"/>
</dbReference>
<proteinExistence type="inferred from homology"/>
<dbReference type="Gene3D" id="3.40.50.2300">
    <property type="match status" value="2"/>
</dbReference>
<feature type="domain" description="Leucine-binding protein" evidence="3">
    <location>
        <begin position="21"/>
        <end position="370"/>
    </location>
</feature>
<reference evidence="4 5" key="1">
    <citation type="journal article" date="2010" name="J. Bacteriol.">
        <title>Complete genome sequence of the thermophilic, obligately chemolithoautotrophic hydrogen-oxidizing bacterium Hydrogenobacter thermophilus TK-6.</title>
        <authorList>
            <person name="Arai H."/>
            <person name="Kanbe H."/>
            <person name="Ishii M."/>
            <person name="Igarashi Y."/>
        </authorList>
    </citation>
    <scope>NUCLEOTIDE SEQUENCE [LARGE SCALE GENOMIC DNA]</scope>
    <source>
        <strain evidence="5">DSM 6534 / IAM 12695 / TK-6 [Tokyo]</strain>
    </source>
</reference>
<dbReference type="EMBL" id="AP011112">
    <property type="protein sequence ID" value="BAI68863.1"/>
    <property type="molecule type" value="Genomic_DNA"/>
</dbReference>
<dbReference type="InterPro" id="IPR051010">
    <property type="entry name" value="BCAA_transport"/>
</dbReference>
<name>D3DGB1_HYDTT</name>
<protein>
    <submittedName>
        <fullName evidence="4">ABC-type branched-chain amino acid transporter periplasmic amino acid-binding protein</fullName>
    </submittedName>
</protein>
<dbReference type="SUPFAM" id="SSF53822">
    <property type="entry name" value="Periplasmic binding protein-like I"/>
    <property type="match status" value="1"/>
</dbReference>
<organism evidence="4 5">
    <name type="scientific">Hydrogenobacter thermophilus (strain DSM 6534 / IAM 12695 / TK-6)</name>
    <dbReference type="NCBI Taxonomy" id="608538"/>
    <lineage>
        <taxon>Bacteria</taxon>
        <taxon>Pseudomonadati</taxon>
        <taxon>Aquificota</taxon>
        <taxon>Aquificia</taxon>
        <taxon>Aquificales</taxon>
        <taxon>Aquificaceae</taxon>
        <taxon>Hydrogenobacter</taxon>
    </lineage>
</organism>
<accession>D3DGB1</accession>
<dbReference type="RefSeq" id="WP_012963046.1">
    <property type="nucleotide sequence ID" value="NC_013799.1"/>
</dbReference>
<dbReference type="PANTHER" id="PTHR30483:SF37">
    <property type="entry name" value="ABC TRANSPORTER SUBSTRATE-BINDING PROTEIN"/>
    <property type="match status" value="1"/>
</dbReference>
<dbReference type="eggNOG" id="COG0683">
    <property type="taxonomic scope" value="Bacteria"/>
</dbReference>
<evidence type="ECO:0000313" key="4">
    <source>
        <dbReference type="EMBL" id="BAI68863.1"/>
    </source>
</evidence>
<evidence type="ECO:0000256" key="2">
    <source>
        <dbReference type="ARBA" id="ARBA00022729"/>
    </source>
</evidence>
<keyword evidence="5" id="KW-1185">Reference proteome</keyword>
<dbReference type="CDD" id="cd06338">
    <property type="entry name" value="PBP1_ABC_ligand_binding-like"/>
    <property type="match status" value="1"/>
</dbReference>
<evidence type="ECO:0000256" key="1">
    <source>
        <dbReference type="ARBA" id="ARBA00010062"/>
    </source>
</evidence>
<dbReference type="Pfam" id="PF13458">
    <property type="entry name" value="Peripla_BP_6"/>
    <property type="match status" value="1"/>
</dbReference>
<dbReference type="InterPro" id="IPR028082">
    <property type="entry name" value="Peripla_BP_I"/>
</dbReference>
<gene>
    <name evidence="4" type="primary">livK</name>
    <name evidence="4" type="ordered locus">HTH_0399</name>
</gene>
<keyword evidence="2" id="KW-0732">Signal</keyword>